<protein>
    <submittedName>
        <fullName evidence="1">MerR-like DNA binding protein</fullName>
    </submittedName>
</protein>
<name>A0A327R545_9FLAO</name>
<dbReference type="Gene3D" id="1.10.1660.10">
    <property type="match status" value="1"/>
</dbReference>
<dbReference type="RefSeq" id="WP_111624632.1">
    <property type="nucleotide sequence ID" value="NZ_QLLN01000006.1"/>
</dbReference>
<keyword evidence="2" id="KW-1185">Reference proteome</keyword>
<dbReference type="AlphaFoldDB" id="A0A327R545"/>
<evidence type="ECO:0000313" key="2">
    <source>
        <dbReference type="Proteomes" id="UP000249696"/>
    </source>
</evidence>
<reference evidence="1 2" key="1">
    <citation type="submission" date="2018-06" db="EMBL/GenBank/DDBJ databases">
        <title>Genomic Encyclopedia of Archaeal and Bacterial Type Strains, Phase II (KMG-II): from individual species to whole genera.</title>
        <authorList>
            <person name="Goeker M."/>
        </authorList>
    </citation>
    <scope>NUCLEOTIDE SEQUENCE [LARGE SCALE GENOMIC DNA]</scope>
    <source>
        <strain evidence="1 2">DSM 23522</strain>
    </source>
</reference>
<proteinExistence type="predicted"/>
<organism evidence="1 2">
    <name type="scientific">Arenibacter echinorum</name>
    <dbReference type="NCBI Taxonomy" id="440515"/>
    <lineage>
        <taxon>Bacteria</taxon>
        <taxon>Pseudomonadati</taxon>
        <taxon>Bacteroidota</taxon>
        <taxon>Flavobacteriia</taxon>
        <taxon>Flavobacteriales</taxon>
        <taxon>Flavobacteriaceae</taxon>
        <taxon>Arenibacter</taxon>
    </lineage>
</organism>
<dbReference type="Pfam" id="PF13591">
    <property type="entry name" value="MerR_2"/>
    <property type="match status" value="1"/>
</dbReference>
<comment type="caution">
    <text evidence="1">The sequence shown here is derived from an EMBL/GenBank/DDBJ whole genome shotgun (WGS) entry which is preliminary data.</text>
</comment>
<evidence type="ECO:0000313" key="1">
    <source>
        <dbReference type="EMBL" id="RAJ09037.1"/>
    </source>
</evidence>
<dbReference type="OrthoDB" id="1494789at2"/>
<gene>
    <name evidence="1" type="ORF">LV92_03255</name>
</gene>
<dbReference type="Proteomes" id="UP000249696">
    <property type="component" value="Unassembled WGS sequence"/>
</dbReference>
<accession>A0A327R545</accession>
<sequence>MEQEYILITDFCTSHNIETHFVMELYEYGLVDVIVKEDIHYIPIQQLPKAEKILRLHSDLDINLEGIAVITRLLNRMEKMQNEITQLKNKLDLYS</sequence>
<dbReference type="EMBL" id="QLLN01000006">
    <property type="protein sequence ID" value="RAJ09037.1"/>
    <property type="molecule type" value="Genomic_DNA"/>
</dbReference>